<name>A0AAV5SJS8_9BILA</name>
<sequence length="77" mass="8758">PSQKRNRLQEMKTCCCRPWIVILCLLVVLLLVAAIVAIAVSVVHDNLEQAYDYNGPSDEAYETDLSQLQLDLQQRLE</sequence>
<dbReference type="Proteomes" id="UP001432027">
    <property type="component" value="Unassembled WGS sequence"/>
</dbReference>
<evidence type="ECO:0000256" key="1">
    <source>
        <dbReference type="SAM" id="Phobius"/>
    </source>
</evidence>
<feature type="transmembrane region" description="Helical" evidence="1">
    <location>
        <begin position="20"/>
        <end position="43"/>
    </location>
</feature>
<keyword evidence="1" id="KW-0472">Membrane</keyword>
<gene>
    <name evidence="2" type="ORF">PENTCL1PPCAC_5355</name>
</gene>
<organism evidence="2 3">
    <name type="scientific">Pristionchus entomophagus</name>
    <dbReference type="NCBI Taxonomy" id="358040"/>
    <lineage>
        <taxon>Eukaryota</taxon>
        <taxon>Metazoa</taxon>
        <taxon>Ecdysozoa</taxon>
        <taxon>Nematoda</taxon>
        <taxon>Chromadorea</taxon>
        <taxon>Rhabditida</taxon>
        <taxon>Rhabditina</taxon>
        <taxon>Diplogasteromorpha</taxon>
        <taxon>Diplogasteroidea</taxon>
        <taxon>Neodiplogasteridae</taxon>
        <taxon>Pristionchus</taxon>
    </lineage>
</organism>
<keyword evidence="1" id="KW-0812">Transmembrane</keyword>
<keyword evidence="1" id="KW-1133">Transmembrane helix</keyword>
<reference evidence="2" key="1">
    <citation type="submission" date="2023-10" db="EMBL/GenBank/DDBJ databases">
        <title>Genome assembly of Pristionchus species.</title>
        <authorList>
            <person name="Yoshida K."/>
            <person name="Sommer R.J."/>
        </authorList>
    </citation>
    <scope>NUCLEOTIDE SEQUENCE</scope>
    <source>
        <strain evidence="2">RS0144</strain>
    </source>
</reference>
<feature type="non-terminal residue" evidence="2">
    <location>
        <position position="77"/>
    </location>
</feature>
<protein>
    <submittedName>
        <fullName evidence="2">Uncharacterized protein</fullName>
    </submittedName>
</protein>
<keyword evidence="3" id="KW-1185">Reference proteome</keyword>
<comment type="caution">
    <text evidence="2">The sequence shown here is derived from an EMBL/GenBank/DDBJ whole genome shotgun (WGS) entry which is preliminary data.</text>
</comment>
<proteinExistence type="predicted"/>
<evidence type="ECO:0000313" key="3">
    <source>
        <dbReference type="Proteomes" id="UP001432027"/>
    </source>
</evidence>
<dbReference type="EMBL" id="BTSX01000002">
    <property type="protein sequence ID" value="GMS83180.1"/>
    <property type="molecule type" value="Genomic_DNA"/>
</dbReference>
<feature type="non-terminal residue" evidence="2">
    <location>
        <position position="1"/>
    </location>
</feature>
<evidence type="ECO:0000313" key="2">
    <source>
        <dbReference type="EMBL" id="GMS83180.1"/>
    </source>
</evidence>
<dbReference type="AlphaFoldDB" id="A0AAV5SJS8"/>
<accession>A0AAV5SJS8</accession>